<accession>A0A2W5TCT9</accession>
<keyword evidence="2 6" id="KW-0808">Transferase</keyword>
<dbReference type="CDD" id="cd02440">
    <property type="entry name" value="AdoMet_MTases"/>
    <property type="match status" value="1"/>
</dbReference>
<dbReference type="Gene3D" id="1.20.58.1390">
    <property type="match status" value="1"/>
</dbReference>
<evidence type="ECO:0000256" key="3">
    <source>
        <dbReference type="ARBA" id="ARBA00022691"/>
    </source>
</evidence>
<feature type="domain" description="BVU-1015-like N-terminal dimerisation-like" evidence="5">
    <location>
        <begin position="18"/>
        <end position="79"/>
    </location>
</feature>
<organism evidence="6 7">
    <name type="scientific">Archangium gephyra</name>
    <dbReference type="NCBI Taxonomy" id="48"/>
    <lineage>
        <taxon>Bacteria</taxon>
        <taxon>Pseudomonadati</taxon>
        <taxon>Myxococcota</taxon>
        <taxon>Myxococcia</taxon>
        <taxon>Myxococcales</taxon>
        <taxon>Cystobacterineae</taxon>
        <taxon>Archangiaceae</taxon>
        <taxon>Archangium</taxon>
    </lineage>
</organism>
<dbReference type="Gene3D" id="3.40.50.150">
    <property type="entry name" value="Vaccinia Virus protein VP39"/>
    <property type="match status" value="1"/>
</dbReference>
<evidence type="ECO:0000313" key="6">
    <source>
        <dbReference type="EMBL" id="PZR13279.1"/>
    </source>
</evidence>
<dbReference type="PROSITE" id="PS51683">
    <property type="entry name" value="SAM_OMT_II"/>
    <property type="match status" value="1"/>
</dbReference>
<sequence length="360" mass="39451">MTTEFGNSDVNTRARFEAQRLAYAPLMFQACRALRDFGILENLSSARAKGLTAAEAVAKTGVSRYAAALLLEAGLASGLCDCANPTDAEPRFTITHMGVYWLRDELTRVNAEFNHHVCYGGAAHLREALLEGRPAGLPAIDSTGAKTVYEALRSLPQNVKTAWFEFDHFYSDGVFEACLPRVLSKGDEHVVDIGANTGRFTDLVLSRSRTARMTCVDLPGQLAVLKDNLARHGDRFTLAPTNVLDPSAPLPAGADAYWLSQFLDCFSEEEIVSILSRVRAAMRPDSKVFILETFWDQQQHDAARFCVIGTSLYFACIANGNSRMYHSEVMRQLAAKAGLKVTDEVKHLGISHSLMQLGAA</sequence>
<comment type="caution">
    <text evidence="6">The sequence shown here is derived from an EMBL/GenBank/DDBJ whole genome shotgun (WGS) entry which is preliminary data.</text>
</comment>
<dbReference type="InterPro" id="IPR049480">
    <property type="entry name" value="BVU_1015-like_N"/>
</dbReference>
<dbReference type="Pfam" id="PF00891">
    <property type="entry name" value="Methyltransf_2"/>
    <property type="match status" value="1"/>
</dbReference>
<evidence type="ECO:0000259" key="5">
    <source>
        <dbReference type="Pfam" id="PF21212"/>
    </source>
</evidence>
<evidence type="ECO:0000259" key="4">
    <source>
        <dbReference type="Pfam" id="PF00891"/>
    </source>
</evidence>
<dbReference type="InterPro" id="IPR036390">
    <property type="entry name" value="WH_DNA-bd_sf"/>
</dbReference>
<dbReference type="Pfam" id="PF21212">
    <property type="entry name" value="Dimerisation2-like_dom"/>
    <property type="match status" value="1"/>
</dbReference>
<gene>
    <name evidence="6" type="ORF">DI536_13415</name>
</gene>
<evidence type="ECO:0000313" key="7">
    <source>
        <dbReference type="Proteomes" id="UP000249061"/>
    </source>
</evidence>
<dbReference type="GO" id="GO:0008171">
    <property type="term" value="F:O-methyltransferase activity"/>
    <property type="evidence" value="ECO:0007669"/>
    <property type="project" value="InterPro"/>
</dbReference>
<dbReference type="SUPFAM" id="SSF46785">
    <property type="entry name" value="Winged helix' DNA-binding domain"/>
    <property type="match status" value="1"/>
</dbReference>
<evidence type="ECO:0000256" key="2">
    <source>
        <dbReference type="ARBA" id="ARBA00022679"/>
    </source>
</evidence>
<proteinExistence type="predicted"/>
<protein>
    <submittedName>
        <fullName evidence="6">SAM-dependent methyltransferase</fullName>
    </submittedName>
</protein>
<feature type="domain" description="O-methyltransferase C-terminal" evidence="4">
    <location>
        <begin position="188"/>
        <end position="338"/>
    </location>
</feature>
<dbReference type="Gene3D" id="1.10.10.10">
    <property type="entry name" value="Winged helix-like DNA-binding domain superfamily/Winged helix DNA-binding domain"/>
    <property type="match status" value="1"/>
</dbReference>
<dbReference type="PANTHER" id="PTHR43712">
    <property type="entry name" value="PUTATIVE (AFU_ORTHOLOGUE AFUA_4G14580)-RELATED"/>
    <property type="match status" value="1"/>
</dbReference>
<dbReference type="InterPro" id="IPR001077">
    <property type="entry name" value="COMT_C"/>
</dbReference>
<dbReference type="SUPFAM" id="SSF53335">
    <property type="entry name" value="S-adenosyl-L-methionine-dependent methyltransferases"/>
    <property type="match status" value="1"/>
</dbReference>
<dbReference type="InterPro" id="IPR029063">
    <property type="entry name" value="SAM-dependent_MTases_sf"/>
</dbReference>
<dbReference type="PANTHER" id="PTHR43712:SF2">
    <property type="entry name" value="O-METHYLTRANSFERASE CICE"/>
    <property type="match status" value="1"/>
</dbReference>
<name>A0A2W5TCT9_9BACT</name>
<evidence type="ECO:0000256" key="1">
    <source>
        <dbReference type="ARBA" id="ARBA00022603"/>
    </source>
</evidence>
<dbReference type="EMBL" id="QFQP01000010">
    <property type="protein sequence ID" value="PZR13279.1"/>
    <property type="molecule type" value="Genomic_DNA"/>
</dbReference>
<dbReference type="InterPro" id="IPR036388">
    <property type="entry name" value="WH-like_DNA-bd_sf"/>
</dbReference>
<dbReference type="AlphaFoldDB" id="A0A2W5TCT9"/>
<dbReference type="GO" id="GO:0032259">
    <property type="term" value="P:methylation"/>
    <property type="evidence" value="ECO:0007669"/>
    <property type="project" value="UniProtKB-KW"/>
</dbReference>
<reference evidence="6 7" key="1">
    <citation type="submission" date="2017-08" db="EMBL/GenBank/DDBJ databases">
        <title>Infants hospitalized years apart are colonized by the same room-sourced microbial strains.</title>
        <authorList>
            <person name="Brooks B."/>
            <person name="Olm M.R."/>
            <person name="Firek B.A."/>
            <person name="Baker R."/>
            <person name="Thomas B.C."/>
            <person name="Morowitz M.J."/>
            <person name="Banfield J.F."/>
        </authorList>
    </citation>
    <scope>NUCLEOTIDE SEQUENCE [LARGE SCALE GENOMIC DNA]</scope>
    <source>
        <strain evidence="6">S2_003_000_R2_14</strain>
    </source>
</reference>
<keyword evidence="1 6" id="KW-0489">Methyltransferase</keyword>
<dbReference type="InterPro" id="IPR016461">
    <property type="entry name" value="COMT-like"/>
</dbReference>
<dbReference type="Proteomes" id="UP000249061">
    <property type="component" value="Unassembled WGS sequence"/>
</dbReference>
<keyword evidence="3" id="KW-0949">S-adenosyl-L-methionine</keyword>